<evidence type="ECO:0000256" key="1">
    <source>
        <dbReference type="SAM" id="MobiDB-lite"/>
    </source>
</evidence>
<sequence length="319" mass="36391">MKLPTDQDQEQAGPSTSTKVKKEHSRDDTPKNKRKDVQSEATPVKKMKKATPKPKEEPFLFEKPKVDFQRRNWSQDRVWWPATPKEVYWGVKCSQATRQAPKNVKRCPYCYYITVSRADLVSHLRDRHVEELDKDLPIGAMRRATNLFAEGLRVVSHDRVWKHFLPLVTRKNESDLKRAMRCALAEVLAFTGEERGPPYGGEREAREMMSALQVQESDEEGEDDDGESGDSDDEEVEDEEEEEEEEEEAKEDVKMDEGKYKRKAPADDSDESDSEPEEKPPTVPNQSSSDDSSPKETPTKKVSESETDSSESPTLPAKS</sequence>
<dbReference type="RefSeq" id="XP_026291211.2">
    <property type="nucleotide sequence ID" value="XM_026435426.2"/>
</dbReference>
<name>A0A6J1TK47_FRAOC</name>
<organism evidence="2 3">
    <name type="scientific">Frankliniella occidentalis</name>
    <name type="common">Western flower thrips</name>
    <name type="synonym">Euthrips occidentalis</name>
    <dbReference type="NCBI Taxonomy" id="133901"/>
    <lineage>
        <taxon>Eukaryota</taxon>
        <taxon>Metazoa</taxon>
        <taxon>Ecdysozoa</taxon>
        <taxon>Arthropoda</taxon>
        <taxon>Hexapoda</taxon>
        <taxon>Insecta</taxon>
        <taxon>Pterygota</taxon>
        <taxon>Neoptera</taxon>
        <taxon>Paraneoptera</taxon>
        <taxon>Thysanoptera</taxon>
        <taxon>Terebrantia</taxon>
        <taxon>Thripoidea</taxon>
        <taxon>Thripidae</taxon>
        <taxon>Frankliniella</taxon>
    </lineage>
</organism>
<dbReference type="GeneID" id="113215756"/>
<protein>
    <submittedName>
        <fullName evidence="3">Uncharacterized protein LOC113215756</fullName>
    </submittedName>
</protein>
<feature type="compositionally biased region" description="Basic and acidic residues" evidence="1">
    <location>
        <begin position="292"/>
        <end position="304"/>
    </location>
</feature>
<feature type="compositionally biased region" description="Acidic residues" evidence="1">
    <location>
        <begin position="267"/>
        <end position="276"/>
    </location>
</feature>
<evidence type="ECO:0000313" key="3">
    <source>
        <dbReference type="RefSeq" id="XP_026291211.2"/>
    </source>
</evidence>
<accession>A0A6J1TK47</accession>
<dbReference type="AlphaFoldDB" id="A0A6J1TK47"/>
<proteinExistence type="predicted"/>
<keyword evidence="2" id="KW-1185">Reference proteome</keyword>
<feature type="compositionally biased region" description="Basic and acidic residues" evidence="1">
    <location>
        <begin position="24"/>
        <end position="38"/>
    </location>
</feature>
<dbReference type="KEGG" id="foc:113215756"/>
<feature type="region of interest" description="Disordered" evidence="1">
    <location>
        <begin position="1"/>
        <end position="60"/>
    </location>
</feature>
<reference evidence="3" key="2">
    <citation type="submission" date="2025-08" db="UniProtKB">
        <authorList>
            <consortium name="RefSeq"/>
        </authorList>
    </citation>
    <scope>IDENTIFICATION</scope>
    <source>
        <tissue evidence="3">Whole organism</tissue>
    </source>
</reference>
<dbReference type="Proteomes" id="UP000504606">
    <property type="component" value="Unplaced"/>
</dbReference>
<feature type="compositionally biased region" description="Acidic residues" evidence="1">
    <location>
        <begin position="216"/>
        <end position="250"/>
    </location>
</feature>
<reference evidence="3" key="1">
    <citation type="journal article" date="2018" name="Proc. Natl. Acad. Sci. U.S.A.">
        <title>Phylogenomics and the evolution of hemipteroid insects.</title>
        <authorList>
            <person name="Johnson K.P."/>
            <person name="Dietrich C.H."/>
            <person name="Friedrich F."/>
            <person name="Beutel R.G."/>
            <person name="Wipfler B."/>
            <person name="Peters R.S."/>
            <person name="Allen J.M."/>
            <person name="Petersen M."/>
            <person name="Donath A."/>
            <person name="Walden K.K."/>
            <person name="Kozlov A.M."/>
            <person name="Podsiadlowski L."/>
            <person name="Mayer C."/>
            <person name="Meusemann K."/>
            <person name="Vasilikopoulos A."/>
            <person name="Waterhouse R.M."/>
            <person name="Cameron S.L."/>
            <person name="Weirauch C."/>
            <person name="Swanson D.R."/>
            <person name="Percy D.M."/>
            <person name="Hardy N.B."/>
            <person name="Terry I."/>
            <person name="Liu S."/>
            <person name="Zhou X."/>
            <person name="Misof B."/>
            <person name="Robertson H.M."/>
            <person name="Yoshizawa K."/>
        </authorList>
    </citation>
    <scope>NUCLEOTIDE SEQUENCE</scope>
    <source>
        <tissue evidence="3">Whole organism</tissue>
    </source>
</reference>
<evidence type="ECO:0000313" key="2">
    <source>
        <dbReference type="Proteomes" id="UP000504606"/>
    </source>
</evidence>
<gene>
    <name evidence="3" type="primary">LOC113215756</name>
</gene>
<feature type="region of interest" description="Disordered" evidence="1">
    <location>
        <begin position="209"/>
        <end position="319"/>
    </location>
</feature>